<keyword evidence="2" id="KW-1185">Reference proteome</keyword>
<keyword evidence="1" id="KW-0067">ATP-binding</keyword>
<name>A0AAV4UNW3_CAEEX</name>
<protein>
    <submittedName>
        <fullName evidence="1">Helicase SKI2W</fullName>
    </submittedName>
</protein>
<keyword evidence="1" id="KW-0547">Nucleotide-binding</keyword>
<accession>A0AAV4UNW3</accession>
<proteinExistence type="predicted"/>
<sequence length="93" mass="11036">MFADLLDTPPGFKCGMKFEKKNEDQVDYIHSQPQKIYLSEVLAMDDDIDLEVLNEQEEEKEAINLEKHLNNKTHHQMLKMPFEIIIFACFEYQ</sequence>
<dbReference type="Proteomes" id="UP001054945">
    <property type="component" value="Unassembled WGS sequence"/>
</dbReference>
<evidence type="ECO:0000313" key="2">
    <source>
        <dbReference type="Proteomes" id="UP001054945"/>
    </source>
</evidence>
<comment type="caution">
    <text evidence="1">The sequence shown here is derived from an EMBL/GenBank/DDBJ whole genome shotgun (WGS) entry which is preliminary data.</text>
</comment>
<organism evidence="1 2">
    <name type="scientific">Caerostris extrusa</name>
    <name type="common">Bark spider</name>
    <name type="synonym">Caerostris bankana</name>
    <dbReference type="NCBI Taxonomy" id="172846"/>
    <lineage>
        <taxon>Eukaryota</taxon>
        <taxon>Metazoa</taxon>
        <taxon>Ecdysozoa</taxon>
        <taxon>Arthropoda</taxon>
        <taxon>Chelicerata</taxon>
        <taxon>Arachnida</taxon>
        <taxon>Araneae</taxon>
        <taxon>Araneomorphae</taxon>
        <taxon>Entelegynae</taxon>
        <taxon>Araneoidea</taxon>
        <taxon>Araneidae</taxon>
        <taxon>Caerostris</taxon>
    </lineage>
</organism>
<gene>
    <name evidence="1" type="primary">X975_12914</name>
    <name evidence="1" type="ORF">CEXT_488831</name>
</gene>
<evidence type="ECO:0000313" key="1">
    <source>
        <dbReference type="EMBL" id="GIY59463.1"/>
    </source>
</evidence>
<reference evidence="1 2" key="1">
    <citation type="submission" date="2021-06" db="EMBL/GenBank/DDBJ databases">
        <title>Caerostris extrusa draft genome.</title>
        <authorList>
            <person name="Kono N."/>
            <person name="Arakawa K."/>
        </authorList>
    </citation>
    <scope>NUCLEOTIDE SEQUENCE [LARGE SCALE GENOMIC DNA]</scope>
</reference>
<dbReference type="EMBL" id="BPLR01013208">
    <property type="protein sequence ID" value="GIY59463.1"/>
    <property type="molecule type" value="Genomic_DNA"/>
</dbReference>
<keyword evidence="1" id="KW-0378">Hydrolase</keyword>
<keyword evidence="1" id="KW-0347">Helicase</keyword>
<dbReference type="GO" id="GO:0004386">
    <property type="term" value="F:helicase activity"/>
    <property type="evidence" value="ECO:0007669"/>
    <property type="project" value="UniProtKB-KW"/>
</dbReference>
<dbReference type="AlphaFoldDB" id="A0AAV4UNW3"/>